<dbReference type="AlphaFoldDB" id="A0A0H4VNT3"/>
<name>A0A0H4VNT3_9BACT</name>
<dbReference type="Proteomes" id="UP000036458">
    <property type="component" value="Chromosome"/>
</dbReference>
<proteinExistence type="predicted"/>
<sequence length="224" mass="25381">MRILYTLVLLFSGTVVWAQTFTPPVFPVSGKSTQNFILPNWHLKTSSQGDLNGDMVADLALVMELKDTLQELRPDGTTNLGSPRVLLILFKDPQSGFYKKVSQHNTFILRHGEGAMEPEPFGQISIKNRVLDVSFEYLRSHAAYKFRYQQNEFKLIGATTGGVSGEQVEKWDFNFSTNKALHEWGGTSDQKLKHEWKAVPVTQLKSLQDLLMPQSWEVLPNVII</sequence>
<accession>A0A0H4VNT3</accession>
<organism evidence="2 3">
    <name type="scientific">Rufibacter radiotolerans</name>
    <dbReference type="NCBI Taxonomy" id="1379910"/>
    <lineage>
        <taxon>Bacteria</taxon>
        <taxon>Pseudomonadati</taxon>
        <taxon>Bacteroidota</taxon>
        <taxon>Cytophagia</taxon>
        <taxon>Cytophagales</taxon>
        <taxon>Hymenobacteraceae</taxon>
        <taxon>Rufibacter</taxon>
    </lineage>
</organism>
<dbReference type="PATRIC" id="fig|1379910.4.peg.1471"/>
<evidence type="ECO:0000313" key="2">
    <source>
        <dbReference type="EMBL" id="AKQ45399.1"/>
    </source>
</evidence>
<dbReference type="RefSeq" id="WP_048920275.1">
    <property type="nucleotide sequence ID" value="NZ_CP010777.1"/>
</dbReference>
<evidence type="ECO:0000313" key="3">
    <source>
        <dbReference type="Proteomes" id="UP000036458"/>
    </source>
</evidence>
<dbReference type="KEGG" id="ruf:TH63_06730"/>
<feature type="chain" id="PRO_5005212025" evidence="1">
    <location>
        <begin position="19"/>
        <end position="224"/>
    </location>
</feature>
<reference evidence="2 3" key="1">
    <citation type="submission" date="2015-01" db="EMBL/GenBank/DDBJ databases">
        <title>Rufibacter sp./DG31D/ whole genome sequencing.</title>
        <authorList>
            <person name="Kim M.K."/>
            <person name="Srinivasan S."/>
            <person name="Lee J.-J."/>
        </authorList>
    </citation>
    <scope>NUCLEOTIDE SEQUENCE [LARGE SCALE GENOMIC DNA]</scope>
    <source>
        <strain evidence="2 3">DG31D</strain>
    </source>
</reference>
<dbReference type="OrthoDB" id="86940at2"/>
<keyword evidence="3" id="KW-1185">Reference proteome</keyword>
<dbReference type="STRING" id="1379910.TH63_06730"/>
<gene>
    <name evidence="2" type="ORF">TH63_06730</name>
</gene>
<dbReference type="EMBL" id="CP010777">
    <property type="protein sequence ID" value="AKQ45399.1"/>
    <property type="molecule type" value="Genomic_DNA"/>
</dbReference>
<feature type="signal peptide" evidence="1">
    <location>
        <begin position="1"/>
        <end position="18"/>
    </location>
</feature>
<protein>
    <submittedName>
        <fullName evidence="2">Uncharacterized protein</fullName>
    </submittedName>
</protein>
<evidence type="ECO:0000256" key="1">
    <source>
        <dbReference type="SAM" id="SignalP"/>
    </source>
</evidence>
<keyword evidence="1" id="KW-0732">Signal</keyword>